<sequence>MNSFFVVTNPIKDPEFKITDQIEKYLKDRGASCTKSVFKTAQEHQNYDFINPDEVPEKIQCILVIGGDGTLIHAAKEMAAKGIPVLGINFGNLGYLAEVEKNNIGESLDRLLKDEYHIEQRMMLEGKILRNDSVIAENIALNDIVINRCGSLRIIGYKIYVNGQLLNQYNADGIIVSTPTGTTGYNLSAGGPIAQPTSSIIVVTPICAHTLNSRSIVFSEDVTIEIEIMQDKNLKQNRRILVFDGENDVILEDSDRVIITKADLSAKIIKLNKMSFLELLGKKMR</sequence>
<dbReference type="RefSeq" id="WP_073993349.1">
    <property type="nucleotide sequence ID" value="NZ_FQYT01000009.1"/>
</dbReference>
<dbReference type="InterPro" id="IPR016064">
    <property type="entry name" value="NAD/diacylglycerol_kinase_sf"/>
</dbReference>
<keyword evidence="4 6" id="KW-0520">NAD</keyword>
<feature type="binding site" evidence="6">
    <location>
        <begin position="183"/>
        <end position="188"/>
    </location>
    <ligand>
        <name>NAD(+)</name>
        <dbReference type="ChEBI" id="CHEBI:57540"/>
    </ligand>
</feature>
<dbReference type="InterPro" id="IPR017438">
    <property type="entry name" value="ATP-NAD_kinase_N"/>
</dbReference>
<dbReference type="GO" id="GO:0019674">
    <property type="term" value="P:NAD+ metabolic process"/>
    <property type="evidence" value="ECO:0007669"/>
    <property type="project" value="InterPro"/>
</dbReference>
<evidence type="ECO:0000313" key="7">
    <source>
        <dbReference type="EMBL" id="SHI94699.1"/>
    </source>
</evidence>
<keyword evidence="3 6" id="KW-0521">NADP</keyword>
<protein>
    <recommendedName>
        <fullName evidence="6">NAD kinase</fullName>
        <ecNumber evidence="6">2.7.1.23</ecNumber>
    </recommendedName>
    <alternativeName>
        <fullName evidence="6">ATP-dependent NAD kinase</fullName>
    </alternativeName>
</protein>
<organism evidence="7 8">
    <name type="scientific">Parasporobacterium paucivorans DSM 15970</name>
    <dbReference type="NCBI Taxonomy" id="1122934"/>
    <lineage>
        <taxon>Bacteria</taxon>
        <taxon>Bacillati</taxon>
        <taxon>Bacillota</taxon>
        <taxon>Clostridia</taxon>
        <taxon>Lachnospirales</taxon>
        <taxon>Lachnospiraceae</taxon>
        <taxon>Parasporobacterium</taxon>
    </lineage>
</organism>
<feature type="binding site" evidence="6">
    <location>
        <position position="153"/>
    </location>
    <ligand>
        <name>NAD(+)</name>
        <dbReference type="ChEBI" id="CHEBI:57540"/>
    </ligand>
</feature>
<keyword evidence="6" id="KW-0547">Nucleotide-binding</keyword>
<name>A0A1M6FAR4_9FIRM</name>
<dbReference type="Proteomes" id="UP000184342">
    <property type="component" value="Unassembled WGS sequence"/>
</dbReference>
<keyword evidence="6" id="KW-0963">Cytoplasm</keyword>
<keyword evidence="1 6" id="KW-0808">Transferase</keyword>
<comment type="function">
    <text evidence="6">Involved in the regulation of the intracellular balance of NAD and NADP, and is a key enzyme in the biosynthesis of NADP. Catalyzes specifically the phosphorylation on 2'-hydroxyl of the adenosine moiety of NAD to yield NADP.</text>
</comment>
<dbReference type="GO" id="GO:0051287">
    <property type="term" value="F:NAD binding"/>
    <property type="evidence" value="ECO:0007669"/>
    <property type="project" value="UniProtKB-ARBA"/>
</dbReference>
<keyword evidence="8" id="KW-1185">Reference proteome</keyword>
<feature type="binding site" evidence="6">
    <location>
        <position position="172"/>
    </location>
    <ligand>
        <name>NAD(+)</name>
        <dbReference type="ChEBI" id="CHEBI:57540"/>
    </ligand>
</feature>
<comment type="catalytic activity">
    <reaction evidence="5 6">
        <text>NAD(+) + ATP = ADP + NADP(+) + H(+)</text>
        <dbReference type="Rhea" id="RHEA:18629"/>
        <dbReference type="ChEBI" id="CHEBI:15378"/>
        <dbReference type="ChEBI" id="CHEBI:30616"/>
        <dbReference type="ChEBI" id="CHEBI:57540"/>
        <dbReference type="ChEBI" id="CHEBI:58349"/>
        <dbReference type="ChEBI" id="CHEBI:456216"/>
        <dbReference type="EC" id="2.7.1.23"/>
    </reaction>
</comment>
<evidence type="ECO:0000313" key="8">
    <source>
        <dbReference type="Proteomes" id="UP000184342"/>
    </source>
</evidence>
<comment type="subcellular location">
    <subcellularLocation>
        <location evidence="6">Cytoplasm</location>
    </subcellularLocation>
</comment>
<evidence type="ECO:0000256" key="1">
    <source>
        <dbReference type="ARBA" id="ARBA00022679"/>
    </source>
</evidence>
<keyword evidence="6" id="KW-0067">ATP-binding</keyword>
<dbReference type="STRING" id="1122934.SAMN02745691_01092"/>
<keyword evidence="2 6" id="KW-0418">Kinase</keyword>
<gene>
    <name evidence="6" type="primary">nadK</name>
    <name evidence="7" type="ORF">SAMN02745691_01092</name>
</gene>
<comment type="similarity">
    <text evidence="6">Belongs to the NAD kinase family.</text>
</comment>
<dbReference type="SUPFAM" id="SSF111331">
    <property type="entry name" value="NAD kinase/diacylglycerol kinase-like"/>
    <property type="match status" value="1"/>
</dbReference>
<evidence type="ECO:0000256" key="6">
    <source>
        <dbReference type="HAMAP-Rule" id="MF_00361"/>
    </source>
</evidence>
<dbReference type="EC" id="2.7.1.23" evidence="6"/>
<feature type="binding site" evidence="6">
    <location>
        <begin position="142"/>
        <end position="143"/>
    </location>
    <ligand>
        <name>NAD(+)</name>
        <dbReference type="ChEBI" id="CHEBI:57540"/>
    </ligand>
</feature>
<evidence type="ECO:0000256" key="3">
    <source>
        <dbReference type="ARBA" id="ARBA00022857"/>
    </source>
</evidence>
<evidence type="ECO:0000256" key="5">
    <source>
        <dbReference type="ARBA" id="ARBA00047925"/>
    </source>
</evidence>
<comment type="caution">
    <text evidence="6">Lacks conserved residue(s) required for the propagation of feature annotation.</text>
</comment>
<dbReference type="EMBL" id="FQYT01000009">
    <property type="protein sequence ID" value="SHI94699.1"/>
    <property type="molecule type" value="Genomic_DNA"/>
</dbReference>
<evidence type="ECO:0000256" key="4">
    <source>
        <dbReference type="ARBA" id="ARBA00023027"/>
    </source>
</evidence>
<dbReference type="GO" id="GO:0006741">
    <property type="term" value="P:NADP+ biosynthetic process"/>
    <property type="evidence" value="ECO:0007669"/>
    <property type="project" value="UniProtKB-UniRule"/>
</dbReference>
<comment type="cofactor">
    <cofactor evidence="6">
        <name>a divalent metal cation</name>
        <dbReference type="ChEBI" id="CHEBI:60240"/>
    </cofactor>
</comment>
<dbReference type="GO" id="GO:0005737">
    <property type="term" value="C:cytoplasm"/>
    <property type="evidence" value="ECO:0007669"/>
    <property type="project" value="UniProtKB-SubCell"/>
</dbReference>
<accession>A0A1M6FAR4</accession>
<feature type="binding site" evidence="6">
    <location>
        <begin position="68"/>
        <end position="69"/>
    </location>
    <ligand>
        <name>NAD(+)</name>
        <dbReference type="ChEBI" id="CHEBI:57540"/>
    </ligand>
</feature>
<dbReference type="GO" id="GO:0005524">
    <property type="term" value="F:ATP binding"/>
    <property type="evidence" value="ECO:0007669"/>
    <property type="project" value="UniProtKB-KW"/>
</dbReference>
<dbReference type="PANTHER" id="PTHR20275">
    <property type="entry name" value="NAD KINASE"/>
    <property type="match status" value="1"/>
</dbReference>
<dbReference type="Pfam" id="PF20143">
    <property type="entry name" value="NAD_kinase_C"/>
    <property type="match status" value="1"/>
</dbReference>
<feature type="binding site" evidence="6">
    <location>
        <position position="73"/>
    </location>
    <ligand>
        <name>NAD(+)</name>
        <dbReference type="ChEBI" id="CHEBI:57540"/>
    </ligand>
</feature>
<feature type="active site" description="Proton acceptor" evidence="6">
    <location>
        <position position="68"/>
    </location>
</feature>
<dbReference type="HAMAP" id="MF_00361">
    <property type="entry name" value="NAD_kinase"/>
    <property type="match status" value="1"/>
</dbReference>
<dbReference type="Pfam" id="PF01513">
    <property type="entry name" value="NAD_kinase"/>
    <property type="match status" value="1"/>
</dbReference>
<dbReference type="Gene3D" id="2.60.200.30">
    <property type="entry name" value="Probable inorganic polyphosphate/atp-NAD kinase, domain 2"/>
    <property type="match status" value="1"/>
</dbReference>
<dbReference type="PANTHER" id="PTHR20275:SF0">
    <property type="entry name" value="NAD KINASE"/>
    <property type="match status" value="1"/>
</dbReference>
<proteinExistence type="inferred from homology"/>
<dbReference type="Gene3D" id="3.40.50.10330">
    <property type="entry name" value="Probable inorganic polyphosphate/atp-NAD kinase, domain 1"/>
    <property type="match status" value="1"/>
</dbReference>
<evidence type="ECO:0000256" key="2">
    <source>
        <dbReference type="ARBA" id="ARBA00022777"/>
    </source>
</evidence>
<dbReference type="AlphaFoldDB" id="A0A1M6FAR4"/>
<dbReference type="InterPro" id="IPR017437">
    <property type="entry name" value="ATP-NAD_kinase_PpnK-typ_C"/>
</dbReference>
<reference evidence="7 8" key="1">
    <citation type="submission" date="2016-11" db="EMBL/GenBank/DDBJ databases">
        <authorList>
            <person name="Jaros S."/>
            <person name="Januszkiewicz K."/>
            <person name="Wedrychowicz H."/>
        </authorList>
    </citation>
    <scope>NUCLEOTIDE SEQUENCE [LARGE SCALE GENOMIC DNA]</scope>
    <source>
        <strain evidence="7 8">DSM 15970</strain>
    </source>
</reference>
<dbReference type="GO" id="GO:0046872">
    <property type="term" value="F:metal ion binding"/>
    <property type="evidence" value="ECO:0007669"/>
    <property type="project" value="UniProtKB-UniRule"/>
</dbReference>
<dbReference type="InterPro" id="IPR002504">
    <property type="entry name" value="NADK"/>
</dbReference>
<dbReference type="GO" id="GO:0003951">
    <property type="term" value="F:NAD+ kinase activity"/>
    <property type="evidence" value="ECO:0007669"/>
    <property type="project" value="UniProtKB-UniRule"/>
</dbReference>